<keyword evidence="2" id="KW-0472">Membrane</keyword>
<dbReference type="Proteomes" id="UP000749559">
    <property type="component" value="Unassembled WGS sequence"/>
</dbReference>
<dbReference type="InterPro" id="IPR036770">
    <property type="entry name" value="Ankyrin_rpt-contain_sf"/>
</dbReference>
<keyword evidence="4" id="KW-1185">Reference proteome</keyword>
<dbReference type="GO" id="GO:0005886">
    <property type="term" value="C:plasma membrane"/>
    <property type="evidence" value="ECO:0007669"/>
    <property type="project" value="TreeGrafter"/>
</dbReference>
<dbReference type="GO" id="GO:0005216">
    <property type="term" value="F:monoatomic ion channel activity"/>
    <property type="evidence" value="ECO:0007669"/>
    <property type="project" value="InterPro"/>
</dbReference>
<feature type="non-terminal residue" evidence="3">
    <location>
        <position position="290"/>
    </location>
</feature>
<feature type="transmembrane region" description="Helical" evidence="2">
    <location>
        <begin position="162"/>
        <end position="184"/>
    </location>
</feature>
<protein>
    <submittedName>
        <fullName evidence="3">Uncharacterized protein</fullName>
    </submittedName>
</protein>
<feature type="transmembrane region" description="Helical" evidence="2">
    <location>
        <begin position="270"/>
        <end position="289"/>
    </location>
</feature>
<accession>A0A8S4P465</accession>
<dbReference type="EMBL" id="CAIIXF020000007">
    <property type="protein sequence ID" value="CAH1788025.1"/>
    <property type="molecule type" value="Genomic_DNA"/>
</dbReference>
<organism evidence="3 4">
    <name type="scientific">Owenia fusiformis</name>
    <name type="common">Polychaete worm</name>
    <dbReference type="NCBI Taxonomy" id="6347"/>
    <lineage>
        <taxon>Eukaryota</taxon>
        <taxon>Metazoa</taxon>
        <taxon>Spiralia</taxon>
        <taxon>Lophotrochozoa</taxon>
        <taxon>Annelida</taxon>
        <taxon>Polychaeta</taxon>
        <taxon>Sedentaria</taxon>
        <taxon>Canalipalpata</taxon>
        <taxon>Sabellida</taxon>
        <taxon>Oweniida</taxon>
        <taxon>Oweniidae</taxon>
        <taxon>Owenia</taxon>
    </lineage>
</organism>
<name>A0A8S4P465_OWEFU</name>
<keyword evidence="1" id="KW-0677">Repeat</keyword>
<dbReference type="PANTHER" id="PTHR10582:SF2">
    <property type="entry name" value="INACTIVE"/>
    <property type="match status" value="1"/>
</dbReference>
<dbReference type="OrthoDB" id="6281279at2759"/>
<evidence type="ECO:0000313" key="4">
    <source>
        <dbReference type="Proteomes" id="UP000749559"/>
    </source>
</evidence>
<evidence type="ECO:0000313" key="3">
    <source>
        <dbReference type="EMBL" id="CAH1788025.1"/>
    </source>
</evidence>
<evidence type="ECO:0000256" key="1">
    <source>
        <dbReference type="ARBA" id="ARBA00022737"/>
    </source>
</evidence>
<dbReference type="AlphaFoldDB" id="A0A8S4P465"/>
<keyword evidence="2" id="KW-1133">Transmembrane helix</keyword>
<dbReference type="InterPro" id="IPR024862">
    <property type="entry name" value="TRPV"/>
</dbReference>
<sequence>MAKLLLQINPRGIYLKDTNGNNLLHSLILMCDEENEEVTNFTTMMYMMIYEAEGGNVALQYMLEMTDNNNQTPMILAIKKGEFRFVQLILNTVYKETVGKYGPASFVNFDITEIEQCPDIKKSSLSGIVYLGTSSNCKRFPQLLSLQPWDRLLKLRWDAYKWNMCASMLMQFVMLIWFAVVMAITPSNKELANIHNATDLERLATNESRELTFFEQRGYFGTGGIAQFIGECLFVLYGMTGFISEIIIIFALIIGLRVKGRLTFDEMWRRLFNPVTGSLLYALLNVIFYM</sequence>
<evidence type="ECO:0000256" key="2">
    <source>
        <dbReference type="SAM" id="Phobius"/>
    </source>
</evidence>
<feature type="transmembrane region" description="Helical" evidence="2">
    <location>
        <begin position="234"/>
        <end position="258"/>
    </location>
</feature>
<comment type="caution">
    <text evidence="3">The sequence shown here is derived from an EMBL/GenBank/DDBJ whole genome shotgun (WGS) entry which is preliminary data.</text>
</comment>
<reference evidence="3" key="1">
    <citation type="submission" date="2022-03" db="EMBL/GenBank/DDBJ databases">
        <authorList>
            <person name="Martin C."/>
        </authorList>
    </citation>
    <scope>NUCLEOTIDE SEQUENCE</scope>
</reference>
<gene>
    <name evidence="3" type="ORF">OFUS_LOCUS13632</name>
</gene>
<proteinExistence type="predicted"/>
<dbReference type="SUPFAM" id="SSF48403">
    <property type="entry name" value="Ankyrin repeat"/>
    <property type="match status" value="1"/>
</dbReference>
<dbReference type="GO" id="GO:0098703">
    <property type="term" value="P:calcium ion import across plasma membrane"/>
    <property type="evidence" value="ECO:0007669"/>
    <property type="project" value="TreeGrafter"/>
</dbReference>
<keyword evidence="2" id="KW-0812">Transmembrane</keyword>
<dbReference type="Gene3D" id="1.25.40.20">
    <property type="entry name" value="Ankyrin repeat-containing domain"/>
    <property type="match status" value="1"/>
</dbReference>
<dbReference type="PANTHER" id="PTHR10582">
    <property type="entry name" value="TRANSIENT RECEPTOR POTENTIAL ION CHANNEL PROTEIN"/>
    <property type="match status" value="1"/>
</dbReference>